<reference evidence="3" key="1">
    <citation type="submission" date="2023-07" db="EMBL/GenBank/DDBJ databases">
        <title>draft genome sequence of fig (Ficus carica).</title>
        <authorList>
            <person name="Takahashi T."/>
            <person name="Nishimura K."/>
        </authorList>
    </citation>
    <scope>NUCLEOTIDE SEQUENCE</scope>
</reference>
<protein>
    <submittedName>
        <fullName evidence="3">Uncharacterized protein</fullName>
    </submittedName>
</protein>
<keyword evidence="4" id="KW-1185">Reference proteome</keyword>
<accession>A0AA87ZZ47</accession>
<name>A0AA87ZZ47_FICCA</name>
<proteinExistence type="predicted"/>
<dbReference type="Proteomes" id="UP001187192">
    <property type="component" value="Unassembled WGS sequence"/>
</dbReference>
<organism evidence="3 4">
    <name type="scientific">Ficus carica</name>
    <name type="common">Common fig</name>
    <dbReference type="NCBI Taxonomy" id="3494"/>
    <lineage>
        <taxon>Eukaryota</taxon>
        <taxon>Viridiplantae</taxon>
        <taxon>Streptophyta</taxon>
        <taxon>Embryophyta</taxon>
        <taxon>Tracheophyta</taxon>
        <taxon>Spermatophyta</taxon>
        <taxon>Magnoliopsida</taxon>
        <taxon>eudicotyledons</taxon>
        <taxon>Gunneridae</taxon>
        <taxon>Pentapetalae</taxon>
        <taxon>rosids</taxon>
        <taxon>fabids</taxon>
        <taxon>Rosales</taxon>
        <taxon>Moraceae</taxon>
        <taxon>Ficeae</taxon>
        <taxon>Ficus</taxon>
    </lineage>
</organism>
<evidence type="ECO:0000256" key="1">
    <source>
        <dbReference type="SAM" id="MobiDB-lite"/>
    </source>
</evidence>
<dbReference type="AlphaFoldDB" id="A0AA87ZZ47"/>
<evidence type="ECO:0000313" key="2">
    <source>
        <dbReference type="EMBL" id="GMN34348.1"/>
    </source>
</evidence>
<gene>
    <name evidence="2" type="ORF">TIFTF001_042038</name>
    <name evidence="3" type="ORF">TIFTF001_042055</name>
</gene>
<dbReference type="EMBL" id="BTGU01002128">
    <property type="protein sequence ID" value="GMN34426.1"/>
    <property type="molecule type" value="Genomic_DNA"/>
</dbReference>
<sequence length="49" mass="4897">MFVQGASARATGRNGGHGNAHDFPGRATGQSCGPGLAYDDLGRGTGPRP</sequence>
<dbReference type="EMBL" id="BTGU01002125">
    <property type="protein sequence ID" value="GMN34348.1"/>
    <property type="molecule type" value="Genomic_DNA"/>
</dbReference>
<evidence type="ECO:0000313" key="4">
    <source>
        <dbReference type="Proteomes" id="UP001187192"/>
    </source>
</evidence>
<feature type="region of interest" description="Disordered" evidence="1">
    <location>
        <begin position="1"/>
        <end position="49"/>
    </location>
</feature>
<evidence type="ECO:0000313" key="3">
    <source>
        <dbReference type="EMBL" id="GMN34426.1"/>
    </source>
</evidence>
<comment type="caution">
    <text evidence="3">The sequence shown here is derived from an EMBL/GenBank/DDBJ whole genome shotgun (WGS) entry which is preliminary data.</text>
</comment>